<dbReference type="InterPro" id="IPR015413">
    <property type="entry name" value="Methionyl/Leucyl_tRNA_Synth"/>
</dbReference>
<dbReference type="SUPFAM" id="SSF52374">
    <property type="entry name" value="Nucleotidylyl transferase"/>
    <property type="match status" value="1"/>
</dbReference>
<dbReference type="Gene3D" id="3.90.740.10">
    <property type="entry name" value="Valyl/Leucyl/Isoleucyl-tRNA synthetase, editing domain"/>
    <property type="match status" value="1"/>
</dbReference>
<dbReference type="NCBIfam" id="TIGR00396">
    <property type="entry name" value="leuS_bact"/>
    <property type="match status" value="1"/>
</dbReference>
<comment type="caution">
    <text evidence="9">Lacks conserved residue(s) required for the propagation of feature annotation.</text>
</comment>
<keyword evidence="5 9" id="KW-0067">ATP-binding</keyword>
<dbReference type="GO" id="GO:0002161">
    <property type="term" value="F:aminoacyl-tRNA deacylase activity"/>
    <property type="evidence" value="ECO:0007669"/>
    <property type="project" value="InterPro"/>
</dbReference>
<evidence type="ECO:0000256" key="5">
    <source>
        <dbReference type="ARBA" id="ARBA00022840"/>
    </source>
</evidence>
<dbReference type="EMBL" id="MHSS01000002">
    <property type="protein sequence ID" value="OHA48896.1"/>
    <property type="molecule type" value="Genomic_DNA"/>
</dbReference>
<evidence type="ECO:0000259" key="12">
    <source>
        <dbReference type="Pfam" id="PF08264"/>
    </source>
</evidence>
<feature type="domain" description="Methionyl/Valyl/Leucyl/Isoleucyl-tRNA synthetase anticodon-binding" evidence="12">
    <location>
        <begin position="720"/>
        <end position="833"/>
    </location>
</feature>
<dbReference type="InterPro" id="IPR001412">
    <property type="entry name" value="aa-tRNA-synth_I_CS"/>
</dbReference>
<evidence type="ECO:0000256" key="9">
    <source>
        <dbReference type="HAMAP-Rule" id="MF_00049"/>
    </source>
</evidence>
<dbReference type="InterPro" id="IPR002302">
    <property type="entry name" value="Leu-tRNA-ligase"/>
</dbReference>
<dbReference type="GO" id="GO:0005524">
    <property type="term" value="F:ATP binding"/>
    <property type="evidence" value="ECO:0007669"/>
    <property type="project" value="UniProtKB-UniRule"/>
</dbReference>
<sequence>MAYNPKEIEPKWQKYWGEKGMYCAEDFSKKPKHYVLDMFPYPSGEGLHVGHVEGYTATDVVSRYLRMRGKNVLHPMGWDAFGLPAENFAISNKMHPSVAVARNIGRFKQQLKQLGFSYDWTREINTTDPEYYRWTQWIFLQLFKKGLAYQKEAPINFCPQDGTGLSDEEVEDGCCVRCGTQVERKHMRQWMLKITDYADRLLEDLDLVEWPENIKEMQRNWIGKSQGTEAIFRVRGLGDRGQAFDLPVFTTRADTLFGATYVVLAPEHPLLTDPRLVISNQAEVGLYIEQAQQKTDLERQEHQKSGIRVEGITAINPVNDEEIPVLVADYVLGYYGTGAIMAVPAHDARDFAFAQEHDLPIREVVTPDGKARKNLDEAFIEDGILVNSGEFSNLSSQDARKKIITHLAQKGLAKKIVHYKLRDWIFSRQRYWGEPIPLVFCEQCKTRAEIQSSKSKVQNNGFSDGIPNSKFQIPNSEFTKGELINPGWVAVPEEQLPVKLPDVESYAPPGTGESPLALIAVWVETTCPKCGGVARRETHTMPQWAGSCWYYLAYLIGGQGSGYRGQKYEWDEKKIKYWMEPEGVDMYVGGAEHAVLHLLYARFWHKFLYDIGAVSTKEPFYKLKNQGLILGPDGQKMSKSRGNVINPDDVIEQYGADTLRIYELFMGPLEDAKPWDTKGIIGVWRFLNKVWSLVNKEDAGHQETKNPNAQVPMTNKPLNTLTHKTIKKVTGDIERFRFNTAISALMEYVNFLGNQSLVTSHQLRVLVLLLAPFAPHLAEELWQEALKREGSAHEQAWPKYDESALEGGEVTIAVQVNGKTRGQVRVRKGATEQEAKNAAEINPAVARHLQGRTIKRIFFVPDRLMNIVVS</sequence>
<evidence type="ECO:0000256" key="8">
    <source>
        <dbReference type="ARBA" id="ARBA00047469"/>
    </source>
</evidence>
<name>A0A1G2PKQ7_9BACT</name>
<feature type="short sequence motif" description="'KMSKS' region" evidence="9">
    <location>
        <begin position="636"/>
        <end position="640"/>
    </location>
</feature>
<comment type="caution">
    <text evidence="15">The sequence shown here is derived from an EMBL/GenBank/DDBJ whole genome shotgun (WGS) entry which is preliminary data.</text>
</comment>
<dbReference type="Pfam" id="PF09334">
    <property type="entry name" value="tRNA-synt_1g"/>
    <property type="match status" value="1"/>
</dbReference>
<evidence type="ECO:0000259" key="14">
    <source>
        <dbReference type="Pfam" id="PF13603"/>
    </source>
</evidence>
<dbReference type="GO" id="GO:0005829">
    <property type="term" value="C:cytosol"/>
    <property type="evidence" value="ECO:0007669"/>
    <property type="project" value="TreeGrafter"/>
</dbReference>
<feature type="binding site" evidence="9">
    <location>
        <position position="639"/>
    </location>
    <ligand>
        <name>ATP</name>
        <dbReference type="ChEBI" id="CHEBI:30616"/>
    </ligand>
</feature>
<evidence type="ECO:0000256" key="1">
    <source>
        <dbReference type="ARBA" id="ARBA00005594"/>
    </source>
</evidence>
<feature type="domain" description="Leucyl-tRNA synthetase editing" evidence="14">
    <location>
        <begin position="219"/>
        <end position="407"/>
    </location>
</feature>
<dbReference type="SUPFAM" id="SSF50677">
    <property type="entry name" value="ValRS/IleRS/LeuRS editing domain"/>
    <property type="match status" value="1"/>
</dbReference>
<dbReference type="InterPro" id="IPR009008">
    <property type="entry name" value="Val/Leu/Ile-tRNA-synth_edit"/>
</dbReference>
<dbReference type="InterPro" id="IPR025709">
    <property type="entry name" value="Leu_tRNA-synth_edit"/>
</dbReference>
<evidence type="ECO:0000313" key="15">
    <source>
        <dbReference type="EMBL" id="OHA48896.1"/>
    </source>
</evidence>
<keyword evidence="3 9" id="KW-0436">Ligase</keyword>
<evidence type="ECO:0000256" key="3">
    <source>
        <dbReference type="ARBA" id="ARBA00022598"/>
    </source>
</evidence>
<dbReference type="FunFam" id="1.10.730.10:FF:000011">
    <property type="entry name" value="Leucine--tRNA ligase chloroplastic/mitochondrial"/>
    <property type="match status" value="1"/>
</dbReference>
<reference evidence="15 16" key="1">
    <citation type="journal article" date="2016" name="Nat. Commun.">
        <title>Thousands of microbial genomes shed light on interconnected biogeochemical processes in an aquifer system.</title>
        <authorList>
            <person name="Anantharaman K."/>
            <person name="Brown C.T."/>
            <person name="Hug L.A."/>
            <person name="Sharon I."/>
            <person name="Castelle C.J."/>
            <person name="Probst A.J."/>
            <person name="Thomas B.C."/>
            <person name="Singh A."/>
            <person name="Wilkins M.J."/>
            <person name="Karaoz U."/>
            <person name="Brodie E.L."/>
            <person name="Williams K.H."/>
            <person name="Hubbard S.S."/>
            <person name="Banfield J.F."/>
        </authorList>
    </citation>
    <scope>NUCLEOTIDE SEQUENCE [LARGE SCALE GENOMIC DNA]</scope>
</reference>
<dbReference type="GO" id="GO:0006429">
    <property type="term" value="P:leucyl-tRNA aminoacylation"/>
    <property type="evidence" value="ECO:0007669"/>
    <property type="project" value="UniProtKB-UniRule"/>
</dbReference>
<dbReference type="Gene3D" id="3.40.50.620">
    <property type="entry name" value="HUPs"/>
    <property type="match status" value="2"/>
</dbReference>
<evidence type="ECO:0000256" key="6">
    <source>
        <dbReference type="ARBA" id="ARBA00022917"/>
    </source>
</evidence>
<dbReference type="AlphaFoldDB" id="A0A1G2PKQ7"/>
<organism evidence="15 16">
    <name type="scientific">Candidatus Terrybacteria bacterium RIFCSPHIGHO2_01_FULL_48_17</name>
    <dbReference type="NCBI Taxonomy" id="1802362"/>
    <lineage>
        <taxon>Bacteria</taxon>
        <taxon>Candidatus Terryibacteriota</taxon>
    </lineage>
</organism>
<dbReference type="Proteomes" id="UP000177629">
    <property type="component" value="Unassembled WGS sequence"/>
</dbReference>
<dbReference type="GO" id="GO:0004823">
    <property type="term" value="F:leucine-tRNA ligase activity"/>
    <property type="evidence" value="ECO:0007669"/>
    <property type="project" value="UniProtKB-UniRule"/>
</dbReference>
<dbReference type="Pfam" id="PF08264">
    <property type="entry name" value="Anticodon_1"/>
    <property type="match status" value="1"/>
</dbReference>
<evidence type="ECO:0000256" key="7">
    <source>
        <dbReference type="ARBA" id="ARBA00023146"/>
    </source>
</evidence>
<accession>A0A1G2PKQ7</accession>
<evidence type="ECO:0000259" key="13">
    <source>
        <dbReference type="Pfam" id="PF09334"/>
    </source>
</evidence>
<dbReference type="Pfam" id="PF00133">
    <property type="entry name" value="tRNA-synt_1"/>
    <property type="match status" value="1"/>
</dbReference>
<keyword evidence="6 9" id="KW-0648">Protein biosynthesis</keyword>
<dbReference type="PROSITE" id="PS00178">
    <property type="entry name" value="AA_TRNA_LIGASE_I"/>
    <property type="match status" value="1"/>
</dbReference>
<evidence type="ECO:0000256" key="2">
    <source>
        <dbReference type="ARBA" id="ARBA00022490"/>
    </source>
</evidence>
<comment type="catalytic activity">
    <reaction evidence="8 9">
        <text>tRNA(Leu) + L-leucine + ATP = L-leucyl-tRNA(Leu) + AMP + diphosphate</text>
        <dbReference type="Rhea" id="RHEA:11688"/>
        <dbReference type="Rhea" id="RHEA-COMP:9613"/>
        <dbReference type="Rhea" id="RHEA-COMP:9622"/>
        <dbReference type="ChEBI" id="CHEBI:30616"/>
        <dbReference type="ChEBI" id="CHEBI:33019"/>
        <dbReference type="ChEBI" id="CHEBI:57427"/>
        <dbReference type="ChEBI" id="CHEBI:78442"/>
        <dbReference type="ChEBI" id="CHEBI:78494"/>
        <dbReference type="ChEBI" id="CHEBI:456215"/>
        <dbReference type="EC" id="6.1.1.4"/>
    </reaction>
</comment>
<dbReference type="CDD" id="cd07958">
    <property type="entry name" value="Anticodon_Ia_Leu_BEm"/>
    <property type="match status" value="1"/>
</dbReference>
<evidence type="ECO:0000256" key="10">
    <source>
        <dbReference type="RuleBase" id="RU363035"/>
    </source>
</evidence>
<dbReference type="SUPFAM" id="SSF47323">
    <property type="entry name" value="Anticodon-binding domain of a subclass of class I aminoacyl-tRNA synthetases"/>
    <property type="match status" value="1"/>
</dbReference>
<gene>
    <name evidence="9" type="primary">leuS</name>
    <name evidence="15" type="ORF">A2806_04345</name>
</gene>
<dbReference type="InterPro" id="IPR002300">
    <property type="entry name" value="aa-tRNA-synth_Ia"/>
</dbReference>
<comment type="similarity">
    <text evidence="1 9 10">Belongs to the class-I aminoacyl-tRNA synthetase family.</text>
</comment>
<evidence type="ECO:0000256" key="4">
    <source>
        <dbReference type="ARBA" id="ARBA00022741"/>
    </source>
</evidence>
<proteinExistence type="inferred from homology"/>
<evidence type="ECO:0000313" key="16">
    <source>
        <dbReference type="Proteomes" id="UP000177629"/>
    </source>
</evidence>
<dbReference type="InterPro" id="IPR014729">
    <property type="entry name" value="Rossmann-like_a/b/a_fold"/>
</dbReference>
<comment type="subcellular location">
    <subcellularLocation>
        <location evidence="9">Cytoplasm</location>
    </subcellularLocation>
</comment>
<evidence type="ECO:0000259" key="11">
    <source>
        <dbReference type="Pfam" id="PF00133"/>
    </source>
</evidence>
<dbReference type="PRINTS" id="PR00985">
    <property type="entry name" value="TRNASYNTHLEU"/>
</dbReference>
<dbReference type="InterPro" id="IPR009080">
    <property type="entry name" value="tRNAsynth_Ia_anticodon-bd"/>
</dbReference>
<dbReference type="EC" id="6.1.1.4" evidence="9"/>
<dbReference type="PANTHER" id="PTHR43740">
    <property type="entry name" value="LEUCYL-TRNA SYNTHETASE"/>
    <property type="match status" value="1"/>
</dbReference>
<dbReference type="PANTHER" id="PTHR43740:SF2">
    <property type="entry name" value="LEUCINE--TRNA LIGASE, MITOCHONDRIAL"/>
    <property type="match status" value="1"/>
</dbReference>
<dbReference type="FunFam" id="3.40.50.620:FF:000077">
    <property type="entry name" value="Leucine--tRNA ligase"/>
    <property type="match status" value="1"/>
</dbReference>
<dbReference type="Pfam" id="PF13603">
    <property type="entry name" value="tRNA-synt_1_2"/>
    <property type="match status" value="1"/>
</dbReference>
<dbReference type="Gene3D" id="3.10.20.590">
    <property type="match status" value="1"/>
</dbReference>
<dbReference type="STRING" id="1802362.A2806_04345"/>
<feature type="domain" description="Methionyl/Leucyl tRNA synthetase" evidence="13">
    <location>
        <begin position="38"/>
        <end position="179"/>
    </location>
</feature>
<dbReference type="CDD" id="cd00812">
    <property type="entry name" value="LeuRS_core"/>
    <property type="match status" value="1"/>
</dbReference>
<dbReference type="Gene3D" id="1.10.730.10">
    <property type="entry name" value="Isoleucyl-tRNA Synthetase, Domain 1"/>
    <property type="match status" value="1"/>
</dbReference>
<keyword evidence="7 9" id="KW-0030">Aminoacyl-tRNA synthetase</keyword>
<feature type="domain" description="Aminoacyl-tRNA synthetase class Ia" evidence="11">
    <location>
        <begin position="602"/>
        <end position="662"/>
    </location>
</feature>
<keyword evidence="4 9" id="KW-0547">Nucleotide-binding</keyword>
<keyword evidence="2 9" id="KW-0963">Cytoplasm</keyword>
<protein>
    <recommendedName>
        <fullName evidence="9">Leucine--tRNA ligase</fullName>
        <ecNumber evidence="9">6.1.1.4</ecNumber>
    </recommendedName>
    <alternativeName>
        <fullName evidence="9">Leucyl-tRNA synthetase</fullName>
        <shortName evidence="9">LeuRS</shortName>
    </alternativeName>
</protein>
<dbReference type="HAMAP" id="MF_00049_B">
    <property type="entry name" value="Leu_tRNA_synth_B"/>
    <property type="match status" value="1"/>
</dbReference>
<dbReference type="InterPro" id="IPR013155">
    <property type="entry name" value="M/V/L/I-tRNA-synth_anticd-bd"/>
</dbReference>